<organism evidence="1 2">
    <name type="scientific">Prunus avium</name>
    <name type="common">Cherry</name>
    <name type="synonym">Cerasus avium</name>
    <dbReference type="NCBI Taxonomy" id="42229"/>
    <lineage>
        <taxon>Eukaryota</taxon>
        <taxon>Viridiplantae</taxon>
        <taxon>Streptophyta</taxon>
        <taxon>Embryophyta</taxon>
        <taxon>Tracheophyta</taxon>
        <taxon>Spermatophyta</taxon>
        <taxon>Magnoliopsida</taxon>
        <taxon>eudicotyledons</taxon>
        <taxon>Gunneridae</taxon>
        <taxon>Pentapetalae</taxon>
        <taxon>rosids</taxon>
        <taxon>fabids</taxon>
        <taxon>Rosales</taxon>
        <taxon>Rosaceae</taxon>
        <taxon>Amygdaloideae</taxon>
        <taxon>Amygdaleae</taxon>
        <taxon>Prunus</taxon>
    </lineage>
</organism>
<dbReference type="GeneID" id="110759192"/>
<dbReference type="PANTHER" id="PTHR47481">
    <property type="match status" value="1"/>
</dbReference>
<dbReference type="RefSeq" id="XP_021816921.1">
    <property type="nucleotide sequence ID" value="XM_021961229.1"/>
</dbReference>
<gene>
    <name evidence="2" type="primary">LOC110759192</name>
</gene>
<evidence type="ECO:0000313" key="2">
    <source>
        <dbReference type="RefSeq" id="XP_021816921.1"/>
    </source>
</evidence>
<dbReference type="AlphaFoldDB" id="A0A6P5STI2"/>
<evidence type="ECO:0000313" key="1">
    <source>
        <dbReference type="Proteomes" id="UP000515124"/>
    </source>
</evidence>
<proteinExistence type="predicted"/>
<dbReference type="Pfam" id="PF14223">
    <property type="entry name" value="Retrotran_gag_2"/>
    <property type="match status" value="1"/>
</dbReference>
<reference evidence="2" key="1">
    <citation type="submission" date="2025-08" db="UniProtKB">
        <authorList>
            <consortium name="RefSeq"/>
        </authorList>
    </citation>
    <scope>IDENTIFICATION</scope>
</reference>
<name>A0A6P5STI2_PRUAV</name>
<dbReference type="KEGG" id="pavi:110759192"/>
<dbReference type="Proteomes" id="UP000515124">
    <property type="component" value="Unplaced"/>
</dbReference>
<protein>
    <submittedName>
        <fullName evidence="2">Uncharacterized protein LOC110759192</fullName>
    </submittedName>
</protein>
<dbReference type="PANTHER" id="PTHR47481:SF30">
    <property type="entry name" value="CCHC-TYPE DOMAIN-CONTAINING PROTEIN"/>
    <property type="match status" value="1"/>
</dbReference>
<accession>A0A6P5STI2</accession>
<keyword evidence="1" id="KW-1185">Reference proteome</keyword>
<sequence length="163" mass="18128">MANTNSPTSNAVPPPSIPSIVNIKLDRSNYPLWLAQIVPLLNSRDLMSFVDGTSECPPKNVAGSTTVNPAYTTWFQQDQLILSWINSSLTPSVLSTVSRNQTSRTTWQALEHRYASASQNRILHLRNELLRTMKGDLSVSDYLDRMNAIRDNLALSGKPVDDD</sequence>